<dbReference type="Proteomes" id="UP001610706">
    <property type="component" value="Unassembled WGS sequence"/>
</dbReference>
<proteinExistence type="predicted"/>
<comment type="caution">
    <text evidence="1">The sequence shown here is derived from an EMBL/GenBank/DDBJ whole genome shotgun (WGS) entry which is preliminary data.</text>
</comment>
<name>A0ABW7NZQ5_9GAMM</name>
<organism evidence="1 2">
    <name type="scientific">Oceanimonas smirnovii</name>
    <dbReference type="NCBI Taxonomy" id="264574"/>
    <lineage>
        <taxon>Bacteria</taxon>
        <taxon>Pseudomonadati</taxon>
        <taxon>Pseudomonadota</taxon>
        <taxon>Gammaproteobacteria</taxon>
        <taxon>Aeromonadales</taxon>
        <taxon>Aeromonadaceae</taxon>
        <taxon>Oceanimonas</taxon>
    </lineage>
</organism>
<sequence>MFGTLAATSASLFALLYLLRRRQESFCITIRNDHLKVKRGQPPSYLLHHCHQLATDAQTLRGTIRGMNKGGRVVLTCSRSIPASYRQDIHLFWQKQSHQTEP</sequence>
<gene>
    <name evidence="1" type="ORF">AB9R89_05100</name>
</gene>
<dbReference type="RefSeq" id="WP_019934588.1">
    <property type="nucleotide sequence ID" value="NZ_CP166302.1"/>
</dbReference>
<dbReference type="InterPro" id="IPR022090">
    <property type="entry name" value="DUF3634"/>
</dbReference>
<evidence type="ECO:0000313" key="2">
    <source>
        <dbReference type="Proteomes" id="UP001610706"/>
    </source>
</evidence>
<dbReference type="EMBL" id="JBGFTR010000005">
    <property type="protein sequence ID" value="MFH7564701.1"/>
    <property type="molecule type" value="Genomic_DNA"/>
</dbReference>
<protein>
    <submittedName>
        <fullName evidence="1">DUF3634 family protein</fullName>
    </submittedName>
</protein>
<reference evidence="1 2" key="1">
    <citation type="submission" date="2024-08" db="EMBL/GenBank/DDBJ databases">
        <title>Oceanimonas smirnovii Genome sequencing and assembly.</title>
        <authorList>
            <person name="Tang B."/>
        </authorList>
    </citation>
    <scope>NUCLEOTIDE SEQUENCE [LARGE SCALE GENOMIC DNA]</scope>
    <source>
        <strain evidence="1 2">OS2020-119</strain>
    </source>
</reference>
<dbReference type="Pfam" id="PF12321">
    <property type="entry name" value="DUF3634"/>
    <property type="match status" value="1"/>
</dbReference>
<accession>A0ABW7NZQ5</accession>
<keyword evidence="2" id="KW-1185">Reference proteome</keyword>
<evidence type="ECO:0000313" key="1">
    <source>
        <dbReference type="EMBL" id="MFH7564701.1"/>
    </source>
</evidence>